<evidence type="ECO:0000256" key="9">
    <source>
        <dbReference type="ARBA" id="ARBA00048793"/>
    </source>
</evidence>
<accession>A0A9X1WE74</accession>
<name>A0A9X1WE74_9VIBR</name>
<reference evidence="13" key="1">
    <citation type="submission" date="2021-11" db="EMBL/GenBank/DDBJ databases">
        <title>Vibrio ZSDE26 sp. nov. and Vibrio ZSDZ34 sp. nov., isolated from coastal seawater in Qingdao.</title>
        <authorList>
            <person name="Zhang P."/>
        </authorList>
    </citation>
    <scope>NUCLEOTIDE SEQUENCE</scope>
    <source>
        <strain evidence="13">ZSDZ34</strain>
    </source>
</reference>
<comment type="pathway">
    <text evidence="1 10">Cofactor biosynthesis; (R)-pantothenate biosynthesis; (R)-pantoate from 3-methyl-2-oxobutanoate: step 2/2.</text>
</comment>
<dbReference type="InterPro" id="IPR013328">
    <property type="entry name" value="6PGD_dom2"/>
</dbReference>
<dbReference type="EC" id="1.1.1.169" evidence="3 10"/>
<evidence type="ECO:0000256" key="6">
    <source>
        <dbReference type="ARBA" id="ARBA00022857"/>
    </source>
</evidence>
<proteinExistence type="inferred from homology"/>
<feature type="domain" description="Ketopantoate reductase N-terminal" evidence="11">
    <location>
        <begin position="3"/>
        <end position="142"/>
    </location>
</feature>
<dbReference type="Pfam" id="PF02558">
    <property type="entry name" value="ApbA"/>
    <property type="match status" value="1"/>
</dbReference>
<dbReference type="FunFam" id="1.10.1040.10:FF:000017">
    <property type="entry name" value="2-dehydropantoate 2-reductase"/>
    <property type="match status" value="1"/>
</dbReference>
<dbReference type="SUPFAM" id="SSF51735">
    <property type="entry name" value="NAD(P)-binding Rossmann-fold domains"/>
    <property type="match status" value="1"/>
</dbReference>
<evidence type="ECO:0000313" key="13">
    <source>
        <dbReference type="EMBL" id="MCJ2377795.1"/>
    </source>
</evidence>
<keyword evidence="7 10" id="KW-0560">Oxidoreductase</keyword>
<organism evidence="13 14">
    <name type="scientific">Vibrio gelatinilyticus</name>
    <dbReference type="NCBI Taxonomy" id="2893468"/>
    <lineage>
        <taxon>Bacteria</taxon>
        <taxon>Pseudomonadati</taxon>
        <taxon>Pseudomonadota</taxon>
        <taxon>Gammaproteobacteria</taxon>
        <taxon>Vibrionales</taxon>
        <taxon>Vibrionaceae</taxon>
        <taxon>Vibrio</taxon>
    </lineage>
</organism>
<evidence type="ECO:0000256" key="5">
    <source>
        <dbReference type="ARBA" id="ARBA00022655"/>
    </source>
</evidence>
<dbReference type="NCBIfam" id="NF005087">
    <property type="entry name" value="PRK06522.1-1"/>
    <property type="match status" value="1"/>
</dbReference>
<comment type="caution">
    <text evidence="13">The sequence shown here is derived from an EMBL/GenBank/DDBJ whole genome shotgun (WGS) entry which is preliminary data.</text>
</comment>
<dbReference type="Pfam" id="PF08546">
    <property type="entry name" value="ApbA_C"/>
    <property type="match status" value="1"/>
</dbReference>
<gene>
    <name evidence="13" type="primary">panE</name>
    <name evidence="13" type="ORF">LNL84_13240</name>
</gene>
<keyword evidence="6 10" id="KW-0521">NADP</keyword>
<evidence type="ECO:0000259" key="12">
    <source>
        <dbReference type="Pfam" id="PF08546"/>
    </source>
</evidence>
<evidence type="ECO:0000256" key="2">
    <source>
        <dbReference type="ARBA" id="ARBA00007870"/>
    </source>
</evidence>
<comment type="similarity">
    <text evidence="2 10">Belongs to the ketopantoate reductase family.</text>
</comment>
<dbReference type="Gene3D" id="3.40.50.720">
    <property type="entry name" value="NAD(P)-binding Rossmann-like Domain"/>
    <property type="match status" value="1"/>
</dbReference>
<feature type="domain" description="Ketopantoate reductase C-terminal" evidence="12">
    <location>
        <begin position="168"/>
        <end position="290"/>
    </location>
</feature>
<dbReference type="GO" id="GO:0008677">
    <property type="term" value="F:2-dehydropantoate 2-reductase activity"/>
    <property type="evidence" value="ECO:0007669"/>
    <property type="project" value="UniProtKB-EC"/>
</dbReference>
<evidence type="ECO:0000256" key="3">
    <source>
        <dbReference type="ARBA" id="ARBA00013014"/>
    </source>
</evidence>
<dbReference type="EMBL" id="JAJNNZ010000010">
    <property type="protein sequence ID" value="MCJ2377795.1"/>
    <property type="molecule type" value="Genomic_DNA"/>
</dbReference>
<dbReference type="AlphaFoldDB" id="A0A9X1WE74"/>
<evidence type="ECO:0000256" key="7">
    <source>
        <dbReference type="ARBA" id="ARBA00023002"/>
    </source>
</evidence>
<dbReference type="InterPro" id="IPR008927">
    <property type="entry name" value="6-PGluconate_DH-like_C_sf"/>
</dbReference>
<dbReference type="PANTHER" id="PTHR43765:SF2">
    <property type="entry name" value="2-DEHYDROPANTOATE 2-REDUCTASE"/>
    <property type="match status" value="1"/>
</dbReference>
<evidence type="ECO:0000256" key="10">
    <source>
        <dbReference type="RuleBase" id="RU362068"/>
    </source>
</evidence>
<dbReference type="Gene3D" id="1.10.1040.10">
    <property type="entry name" value="N-(1-d-carboxylethyl)-l-norvaline Dehydrogenase, domain 2"/>
    <property type="match status" value="1"/>
</dbReference>
<dbReference type="InterPro" id="IPR003710">
    <property type="entry name" value="ApbA"/>
</dbReference>
<dbReference type="NCBIfam" id="TIGR00745">
    <property type="entry name" value="apbA_panE"/>
    <property type="match status" value="1"/>
</dbReference>
<dbReference type="GO" id="GO:0015940">
    <property type="term" value="P:pantothenate biosynthetic process"/>
    <property type="evidence" value="ECO:0007669"/>
    <property type="project" value="UniProtKB-KW"/>
</dbReference>
<comment type="catalytic activity">
    <reaction evidence="9 10">
        <text>(R)-pantoate + NADP(+) = 2-dehydropantoate + NADPH + H(+)</text>
        <dbReference type="Rhea" id="RHEA:16233"/>
        <dbReference type="ChEBI" id="CHEBI:11561"/>
        <dbReference type="ChEBI" id="CHEBI:15378"/>
        <dbReference type="ChEBI" id="CHEBI:15980"/>
        <dbReference type="ChEBI" id="CHEBI:57783"/>
        <dbReference type="ChEBI" id="CHEBI:58349"/>
        <dbReference type="EC" id="1.1.1.169"/>
    </reaction>
</comment>
<dbReference type="InterPro" id="IPR036291">
    <property type="entry name" value="NAD(P)-bd_dom_sf"/>
</dbReference>
<dbReference type="InterPro" id="IPR050838">
    <property type="entry name" value="Ketopantoate_reductase"/>
</dbReference>
<comment type="function">
    <text evidence="10">Catalyzes the NADPH-dependent reduction of ketopantoate into pantoic acid.</text>
</comment>
<dbReference type="RefSeq" id="WP_244358044.1">
    <property type="nucleotide sequence ID" value="NZ_JAJNNZ010000010.1"/>
</dbReference>
<evidence type="ECO:0000259" key="11">
    <source>
        <dbReference type="Pfam" id="PF02558"/>
    </source>
</evidence>
<dbReference type="PANTHER" id="PTHR43765">
    <property type="entry name" value="2-DEHYDROPANTOATE 2-REDUCTASE-RELATED"/>
    <property type="match status" value="1"/>
</dbReference>
<evidence type="ECO:0000256" key="1">
    <source>
        <dbReference type="ARBA" id="ARBA00004994"/>
    </source>
</evidence>
<dbReference type="InterPro" id="IPR013752">
    <property type="entry name" value="KPA_reductase"/>
</dbReference>
<dbReference type="Proteomes" id="UP001139488">
    <property type="component" value="Unassembled WGS sequence"/>
</dbReference>
<evidence type="ECO:0000256" key="8">
    <source>
        <dbReference type="ARBA" id="ARBA00032024"/>
    </source>
</evidence>
<dbReference type="GO" id="GO:0050661">
    <property type="term" value="F:NADP binding"/>
    <property type="evidence" value="ECO:0007669"/>
    <property type="project" value="TreeGrafter"/>
</dbReference>
<keyword evidence="14" id="KW-1185">Reference proteome</keyword>
<dbReference type="InterPro" id="IPR013332">
    <property type="entry name" value="KPR_N"/>
</dbReference>
<dbReference type="SUPFAM" id="SSF48179">
    <property type="entry name" value="6-phosphogluconate dehydrogenase C-terminal domain-like"/>
    <property type="match status" value="1"/>
</dbReference>
<protein>
    <recommendedName>
        <fullName evidence="4 10">2-dehydropantoate 2-reductase</fullName>
        <ecNumber evidence="3 10">1.1.1.169</ecNumber>
    </recommendedName>
    <alternativeName>
        <fullName evidence="8 10">Ketopantoate reductase</fullName>
    </alternativeName>
</protein>
<sequence>MNIVILGPGAIGSLYAYHLDQAGHSVSVWGSRHDQYHEFSLDNQSAISLVNRSLSHLEQCELLIITLKAWQVETAITPLLDALANDTIILFLHNGMGCVDLVAEQLQGHPILLGTSTHGALKRDRHHIEHTGRGQTLIGAWNQQGERCQFVSDVMHHAFAECGWTNSIQSALWQKLAINCAINPLTALHRCRNGDLGTPHFETELSAIISEVHQVMQAERIDLPLAALTETVQTVLKATAANFSSMQQDIEHQRKSEIEFITGYVLKIAKHHHIEVPNNQRLYCAIKDIESSWSNHE</sequence>
<dbReference type="GO" id="GO:0005737">
    <property type="term" value="C:cytoplasm"/>
    <property type="evidence" value="ECO:0007669"/>
    <property type="project" value="TreeGrafter"/>
</dbReference>
<evidence type="ECO:0000313" key="14">
    <source>
        <dbReference type="Proteomes" id="UP001139488"/>
    </source>
</evidence>
<evidence type="ECO:0000256" key="4">
    <source>
        <dbReference type="ARBA" id="ARBA00019465"/>
    </source>
</evidence>
<keyword evidence="5 10" id="KW-0566">Pantothenate biosynthesis</keyword>